<dbReference type="AlphaFoldDB" id="A0A4P2VCT2"/>
<organism evidence="1 2">
    <name type="scientific">Conexivisphaera calida</name>
    <dbReference type="NCBI Taxonomy" id="1874277"/>
    <lineage>
        <taxon>Archaea</taxon>
        <taxon>Nitrososphaerota</taxon>
        <taxon>Conexivisphaeria</taxon>
        <taxon>Conexivisphaerales</taxon>
        <taxon>Conexivisphaeraceae</taxon>
        <taxon>Conexivisphaera</taxon>
    </lineage>
</organism>
<dbReference type="RefSeq" id="WP_174447941.1">
    <property type="nucleotide sequence ID" value="NZ_AP018732.1"/>
</dbReference>
<keyword evidence="2" id="KW-1185">Reference proteome</keyword>
<evidence type="ECO:0000313" key="2">
    <source>
        <dbReference type="Proteomes" id="UP000509448"/>
    </source>
</evidence>
<dbReference type="Proteomes" id="UP000509448">
    <property type="component" value="Chromosome"/>
</dbReference>
<accession>A0A4P2VCT2</accession>
<sequence length="274" mass="29237">MLEGVVKRISAAGFELATSRLNVAPNAPADELLGSIGAAISKLSGRSGILLLVDGYSDRSVQTARLFMEMWNPRPHTAIFMIPPLPYEKRLEKFFRFNVGLMANWLNVDGILVNVELGDGMSLHGTSGTDLEESIMGRMSAALSDFLRRSDRPPLSELLEDGGNYLLMVGGFKDAKDMALVSALEGTPSVAVVPSSSVSELVMATTLASALGVGIDAVSGGTEGVNYVVMRRDLRQEDPIYTALSGHAGGAVPALDMEPTLPARVEIPLDLYEL</sequence>
<name>A0A4P2VCT2_9ARCH</name>
<proteinExistence type="predicted"/>
<protein>
    <submittedName>
        <fullName evidence="1">Uncharacterized protein</fullName>
    </submittedName>
</protein>
<dbReference type="EMBL" id="AP018732">
    <property type="protein sequence ID" value="BBE41612.1"/>
    <property type="molecule type" value="Genomic_DNA"/>
</dbReference>
<reference evidence="1 2" key="1">
    <citation type="journal article" date="2019" name="ISME J.">
        <title>Isolation and characterization of a thermophilic sulfur- and iron-reducing thaumarchaeote from a terrestrial acidic hot spring.</title>
        <authorList>
            <person name="Kato S."/>
            <person name="Itoh T."/>
            <person name="Yuki M."/>
            <person name="Nagamori M."/>
            <person name="Ohnishi M."/>
            <person name="Uematsu K."/>
            <person name="Suzuki K."/>
            <person name="Takashina T."/>
            <person name="Ohkuma M."/>
        </authorList>
    </citation>
    <scope>NUCLEOTIDE SEQUENCE [LARGE SCALE GENOMIC DNA]</scope>
    <source>
        <strain evidence="1 2">NAS-02</strain>
    </source>
</reference>
<gene>
    <name evidence="1" type="ORF">NAS2_0215</name>
</gene>
<evidence type="ECO:0000313" key="1">
    <source>
        <dbReference type="EMBL" id="BBE41612.1"/>
    </source>
</evidence>
<dbReference type="GeneID" id="55584033"/>
<dbReference type="KEGG" id="ccai:NAS2_0215"/>